<dbReference type="EMBL" id="LSZQ01000033">
    <property type="protein sequence ID" value="KXU36423.1"/>
    <property type="molecule type" value="Genomic_DNA"/>
</dbReference>
<keyword evidence="5 7" id="KW-0350">Heme biosynthesis</keyword>
<comment type="caution">
    <text evidence="9">The sequence shown here is derived from an EMBL/GenBank/DDBJ whole genome shotgun (WGS) entry which is preliminary data.</text>
</comment>
<gene>
    <name evidence="7" type="primary">hemF</name>
    <name evidence="9" type="ORF">AXK11_04530</name>
</gene>
<dbReference type="OrthoDB" id="9777553at2"/>
<dbReference type="AlphaFoldDB" id="A0A139SPF9"/>
<feature type="binding site" evidence="7">
    <location>
        <position position="136"/>
    </location>
    <ligand>
        <name>a divalent metal cation</name>
        <dbReference type="ChEBI" id="CHEBI:60240"/>
    </ligand>
</feature>
<comment type="function">
    <text evidence="7">Involved in the heme biosynthesis. Catalyzes the aerobic oxidative decarboxylation of propionate groups of rings A and B of coproporphyrinogen-III to yield the vinyl groups in protoporphyrinogen-IX.</text>
</comment>
<keyword evidence="7" id="KW-0963">Cytoplasm</keyword>
<evidence type="ECO:0000256" key="5">
    <source>
        <dbReference type="ARBA" id="ARBA00023133"/>
    </source>
</evidence>
<feature type="region of interest" description="Important for dimerization" evidence="7">
    <location>
        <begin position="322"/>
        <end position="357"/>
    </location>
</feature>
<dbReference type="GO" id="GO:0004109">
    <property type="term" value="F:coproporphyrinogen oxidase activity"/>
    <property type="evidence" value="ECO:0007669"/>
    <property type="project" value="UniProtKB-UniRule"/>
</dbReference>
<dbReference type="GO" id="GO:0006782">
    <property type="term" value="P:protoporphyrinogen IX biosynthetic process"/>
    <property type="evidence" value="ECO:0007669"/>
    <property type="project" value="UniProtKB-UniRule"/>
</dbReference>
<name>A0A139SPF9_9BACT</name>
<dbReference type="HAMAP" id="MF_00333">
    <property type="entry name" value="Coprogen_oxidas"/>
    <property type="match status" value="1"/>
</dbReference>
<evidence type="ECO:0000313" key="10">
    <source>
        <dbReference type="Proteomes" id="UP000070058"/>
    </source>
</evidence>
<dbReference type="SUPFAM" id="SSF102886">
    <property type="entry name" value="Coproporphyrinogen III oxidase"/>
    <property type="match status" value="1"/>
</dbReference>
<protein>
    <recommendedName>
        <fullName evidence="7">Oxygen-dependent coproporphyrinogen-III oxidase</fullName>
        <shortName evidence="7">CPO</shortName>
        <shortName evidence="7">Coprogen oxidase</shortName>
        <shortName evidence="7">Coproporphyrinogenase</shortName>
        <ecNumber evidence="7">1.3.3.3</ecNumber>
    </recommendedName>
</protein>
<comment type="similarity">
    <text evidence="2 7">Belongs to the aerobic coproporphyrinogen-III oxidase family.</text>
</comment>
<evidence type="ECO:0000256" key="4">
    <source>
        <dbReference type="ARBA" id="ARBA00023002"/>
    </source>
</evidence>
<evidence type="ECO:0000256" key="1">
    <source>
        <dbReference type="ARBA" id="ARBA00005168"/>
    </source>
</evidence>
<feature type="binding site" evidence="7">
    <location>
        <begin position="148"/>
        <end position="150"/>
    </location>
    <ligand>
        <name>substrate</name>
    </ligand>
</feature>
<dbReference type="PRINTS" id="PR00073">
    <property type="entry name" value="COPRGNOXDASE"/>
</dbReference>
<dbReference type="GO" id="GO:0042803">
    <property type="term" value="F:protein homodimerization activity"/>
    <property type="evidence" value="ECO:0007669"/>
    <property type="project" value="UniProtKB-UniRule"/>
</dbReference>
<keyword evidence="6 7" id="KW-0627">Porphyrin biosynthesis</keyword>
<dbReference type="InterPro" id="IPR036406">
    <property type="entry name" value="Coprogen_oxidase_aer_sf"/>
</dbReference>
<comment type="subcellular location">
    <subcellularLocation>
        <location evidence="7">Cytoplasm</location>
    </subcellularLocation>
</comment>
<feature type="region of interest" description="Disordered" evidence="8">
    <location>
        <begin position="164"/>
        <end position="195"/>
    </location>
</feature>
<feature type="binding site" evidence="7">
    <location>
        <position position="146"/>
    </location>
    <ligand>
        <name>a divalent metal cation</name>
        <dbReference type="ChEBI" id="CHEBI:60240"/>
    </ligand>
</feature>
<reference evidence="10" key="1">
    <citation type="submission" date="2016-02" db="EMBL/GenBank/DDBJ databases">
        <authorList>
            <person name="Sanders J.G."/>
            <person name="Lin J.Y."/>
            <person name="Wertz J.T."/>
            <person name="Russell J.A."/>
            <person name="Moreau C.S."/>
            <person name="Powell S."/>
        </authorList>
    </citation>
    <scope>NUCLEOTIDE SEQUENCE [LARGE SCALE GENOMIC DNA]</scope>
    <source>
        <strain evidence="10">CAG34</strain>
    </source>
</reference>
<dbReference type="PANTHER" id="PTHR10755:SF0">
    <property type="entry name" value="OXYGEN-DEPENDENT COPROPORPHYRINOGEN-III OXIDASE, MITOCHONDRIAL"/>
    <property type="match status" value="1"/>
</dbReference>
<dbReference type="InterPro" id="IPR018375">
    <property type="entry name" value="Coprogen_oxidase_CS"/>
</dbReference>
<dbReference type="GO" id="GO:0005737">
    <property type="term" value="C:cytoplasm"/>
    <property type="evidence" value="ECO:0007669"/>
    <property type="project" value="UniProtKB-SubCell"/>
</dbReference>
<evidence type="ECO:0000313" key="9">
    <source>
        <dbReference type="EMBL" id="KXU36423.1"/>
    </source>
</evidence>
<feature type="compositionally biased region" description="Low complexity" evidence="8">
    <location>
        <begin position="173"/>
        <end position="190"/>
    </location>
</feature>
<feature type="binding site" evidence="7">
    <location>
        <position position="227"/>
    </location>
    <ligand>
        <name>a divalent metal cation</name>
        <dbReference type="ChEBI" id="CHEBI:60240"/>
    </ligand>
</feature>
<accession>A0A139SPF9</accession>
<dbReference type="STRING" id="1548207.AXK11_04530"/>
<dbReference type="EC" id="1.3.3.3" evidence="7"/>
<dbReference type="Proteomes" id="UP000070058">
    <property type="component" value="Unassembled WGS sequence"/>
</dbReference>
<dbReference type="Pfam" id="PF01218">
    <property type="entry name" value="Coprogen_oxidas"/>
    <property type="match status" value="1"/>
</dbReference>
<evidence type="ECO:0000256" key="3">
    <source>
        <dbReference type="ARBA" id="ARBA00011738"/>
    </source>
</evidence>
<comment type="catalytic activity">
    <reaction evidence="7">
        <text>coproporphyrinogen III + O2 + 2 H(+) = protoporphyrinogen IX + 2 CO2 + 2 H2O</text>
        <dbReference type="Rhea" id="RHEA:18257"/>
        <dbReference type="ChEBI" id="CHEBI:15377"/>
        <dbReference type="ChEBI" id="CHEBI:15378"/>
        <dbReference type="ChEBI" id="CHEBI:15379"/>
        <dbReference type="ChEBI" id="CHEBI:16526"/>
        <dbReference type="ChEBI" id="CHEBI:57307"/>
        <dbReference type="ChEBI" id="CHEBI:57309"/>
        <dbReference type="EC" id="1.3.3.3"/>
    </reaction>
</comment>
<dbReference type="Gene3D" id="3.40.1500.10">
    <property type="entry name" value="Coproporphyrinogen III oxidase, aerobic"/>
    <property type="match status" value="1"/>
</dbReference>
<feature type="binding site" evidence="7">
    <location>
        <position position="132"/>
    </location>
    <ligand>
        <name>substrate</name>
    </ligand>
</feature>
<organism evidence="9 10">
    <name type="scientific">Cephaloticoccus primus</name>
    <dbReference type="NCBI Taxonomy" id="1548207"/>
    <lineage>
        <taxon>Bacteria</taxon>
        <taxon>Pseudomonadati</taxon>
        <taxon>Verrucomicrobiota</taxon>
        <taxon>Opitutia</taxon>
        <taxon>Opitutales</taxon>
        <taxon>Opitutaceae</taxon>
        <taxon>Cephaloticoccus</taxon>
    </lineage>
</organism>
<keyword evidence="4 7" id="KW-0560">Oxidoreductase</keyword>
<evidence type="ECO:0000256" key="8">
    <source>
        <dbReference type="SAM" id="MobiDB-lite"/>
    </source>
</evidence>
<comment type="subunit">
    <text evidence="3 7">Homodimer.</text>
</comment>
<feature type="site" description="Important for dimerization" evidence="7">
    <location>
        <position position="257"/>
    </location>
</feature>
<evidence type="ECO:0000256" key="7">
    <source>
        <dbReference type="HAMAP-Rule" id="MF_00333"/>
    </source>
</evidence>
<feature type="active site" description="Proton donor" evidence="7">
    <location>
        <position position="146"/>
    </location>
</feature>
<feature type="binding site" evidence="7">
    <location>
        <position position="257"/>
    </location>
    <ligand>
        <name>a divalent metal cation</name>
        <dbReference type="ChEBI" id="CHEBI:60240"/>
    </ligand>
</feature>
<proteinExistence type="inferred from homology"/>
<dbReference type="PIRSF" id="PIRSF000166">
    <property type="entry name" value="Coproporphyri_ox"/>
    <property type="match status" value="1"/>
</dbReference>
<keyword evidence="7" id="KW-0479">Metal-binding</keyword>
<comment type="pathway">
    <text evidence="1 7">Porphyrin-containing compound metabolism; protoporphyrin-IX biosynthesis; protoporphyrinogen-IX from coproporphyrinogen-III (O2 route): step 1/1.</text>
</comment>
<dbReference type="RefSeq" id="WP_068629680.1">
    <property type="nucleotide sequence ID" value="NZ_LSZQ01000033.1"/>
</dbReference>
<sequence>MTAATNANPEPLRANATAAVRRYLLDLQSRICETLAEEDGAAEFGHDEWTRPTNTQPIAHSAVSNTGKAHAGSDRPAAALGGGGLSRILSEGAVFEKAGVAFSHVQGTALPPSATAQRPELAGKPWEAMGVSLVIHPRNPYVPTSHANVRFFCAYENAPEHHAEGFGSNSSGAAVTDASPPSPTTSDAPVKPVERPRQTDRAATWWFAGGFDLTPYYGFEEDCVHWHRTARDAVAPFGSALYPRFKKACDDYFFLKHRHEPRGIGGLFFDDFNALGFDQSFALLRSVGDAYLPAYRPIVARRKGTPYGEREREFQLRRRGRYAEFNLVWDRGTQFGLQSGGRTESILMSLPPLARWDYAWAPEPGSPEAELTERFLPPRDWLANR</sequence>
<dbReference type="GO" id="GO:0046872">
    <property type="term" value="F:metal ion binding"/>
    <property type="evidence" value="ECO:0007669"/>
    <property type="project" value="UniProtKB-KW"/>
</dbReference>
<dbReference type="PANTHER" id="PTHR10755">
    <property type="entry name" value="COPROPORPHYRINOGEN III OXIDASE, MITOCHONDRIAL"/>
    <property type="match status" value="1"/>
</dbReference>
<comment type="cofactor">
    <cofactor evidence="7">
        <name>a divalent metal cation</name>
        <dbReference type="ChEBI" id="CHEBI:60240"/>
    </cofactor>
</comment>
<keyword evidence="10" id="KW-1185">Reference proteome</keyword>
<feature type="binding site" evidence="7">
    <location>
        <begin position="340"/>
        <end position="342"/>
    </location>
    <ligand>
        <name>substrate</name>
    </ligand>
</feature>
<dbReference type="PROSITE" id="PS01021">
    <property type="entry name" value="COPROGEN_OXIDASE"/>
    <property type="match status" value="1"/>
</dbReference>
<dbReference type="UniPathway" id="UPA00251">
    <property type="reaction ID" value="UER00322"/>
</dbReference>
<dbReference type="InterPro" id="IPR001260">
    <property type="entry name" value="Coprogen_oxidase_aer"/>
</dbReference>
<evidence type="ECO:0000256" key="6">
    <source>
        <dbReference type="ARBA" id="ARBA00023244"/>
    </source>
</evidence>
<evidence type="ECO:0000256" key="2">
    <source>
        <dbReference type="ARBA" id="ARBA00010644"/>
    </source>
</evidence>